<dbReference type="Proteomes" id="UP001161757">
    <property type="component" value="Unassembled WGS sequence"/>
</dbReference>
<feature type="transmembrane region" description="Helical" evidence="6">
    <location>
        <begin position="273"/>
        <end position="298"/>
    </location>
</feature>
<feature type="transmembrane region" description="Helical" evidence="6">
    <location>
        <begin position="81"/>
        <end position="103"/>
    </location>
</feature>
<reference evidence="8" key="1">
    <citation type="submission" date="2023-01" db="EMBL/GenBank/DDBJ databases">
        <title>Exophiala dermititidis isolated from Cystic Fibrosis Patient.</title>
        <authorList>
            <person name="Kurbessoian T."/>
            <person name="Crocker A."/>
            <person name="Murante D."/>
            <person name="Hogan D.A."/>
            <person name="Stajich J.E."/>
        </authorList>
    </citation>
    <scope>NUCLEOTIDE SEQUENCE</scope>
    <source>
        <strain evidence="8">Ex8</strain>
    </source>
</reference>
<keyword evidence="3 6" id="KW-0812">Transmembrane</keyword>
<dbReference type="EMBL" id="JAJGCB010000006">
    <property type="protein sequence ID" value="KAJ8991970.1"/>
    <property type="molecule type" value="Genomic_DNA"/>
</dbReference>
<evidence type="ECO:0000256" key="1">
    <source>
        <dbReference type="ARBA" id="ARBA00004141"/>
    </source>
</evidence>
<dbReference type="FunFam" id="1.20.1250.20:FF:000013">
    <property type="entry name" value="MFS general substrate transporter"/>
    <property type="match status" value="1"/>
</dbReference>
<evidence type="ECO:0000256" key="6">
    <source>
        <dbReference type="SAM" id="Phobius"/>
    </source>
</evidence>
<dbReference type="InterPro" id="IPR036259">
    <property type="entry name" value="MFS_trans_sf"/>
</dbReference>
<evidence type="ECO:0000256" key="2">
    <source>
        <dbReference type="ARBA" id="ARBA00022448"/>
    </source>
</evidence>
<feature type="transmembrane region" description="Helical" evidence="6">
    <location>
        <begin position="403"/>
        <end position="422"/>
    </location>
</feature>
<name>A0AAN6EUM4_EXODE</name>
<feature type="transmembrane region" description="Helical" evidence="6">
    <location>
        <begin position="110"/>
        <end position="129"/>
    </location>
</feature>
<evidence type="ECO:0000259" key="7">
    <source>
        <dbReference type="PROSITE" id="PS50850"/>
    </source>
</evidence>
<comment type="caution">
    <text evidence="8">The sequence shown here is derived from an EMBL/GenBank/DDBJ whole genome shotgun (WGS) entry which is preliminary data.</text>
</comment>
<feature type="transmembrane region" description="Helical" evidence="6">
    <location>
        <begin position="166"/>
        <end position="186"/>
    </location>
</feature>
<evidence type="ECO:0000313" key="8">
    <source>
        <dbReference type="EMBL" id="KAJ8991970.1"/>
    </source>
</evidence>
<evidence type="ECO:0000256" key="4">
    <source>
        <dbReference type="ARBA" id="ARBA00022989"/>
    </source>
</evidence>
<feature type="transmembrane region" description="Helical" evidence="6">
    <location>
        <begin position="371"/>
        <end position="391"/>
    </location>
</feature>
<gene>
    <name evidence="8" type="ORF">HRR80_003872</name>
</gene>
<comment type="subcellular location">
    <subcellularLocation>
        <location evidence="1">Membrane</location>
        <topology evidence="1">Multi-pass membrane protein</topology>
    </subcellularLocation>
</comment>
<dbReference type="GO" id="GO:0022857">
    <property type="term" value="F:transmembrane transporter activity"/>
    <property type="evidence" value="ECO:0007669"/>
    <property type="project" value="InterPro"/>
</dbReference>
<feature type="transmembrane region" description="Helical" evidence="6">
    <location>
        <begin position="206"/>
        <end position="226"/>
    </location>
</feature>
<dbReference type="PANTHER" id="PTHR43791:SF67">
    <property type="entry name" value="TRANSPORTER, PUTATIVE (AFU_ORTHOLOGUE AFUA_3G04010)-RELATED"/>
    <property type="match status" value="1"/>
</dbReference>
<keyword evidence="5 6" id="KW-0472">Membrane</keyword>
<feature type="transmembrane region" description="Helical" evidence="6">
    <location>
        <begin position="318"/>
        <end position="335"/>
    </location>
</feature>
<dbReference type="SUPFAM" id="SSF103473">
    <property type="entry name" value="MFS general substrate transporter"/>
    <property type="match status" value="1"/>
</dbReference>
<keyword evidence="2" id="KW-0813">Transport</keyword>
<evidence type="ECO:0000256" key="5">
    <source>
        <dbReference type="ARBA" id="ARBA00023136"/>
    </source>
</evidence>
<feature type="transmembrane region" description="Helical" evidence="6">
    <location>
        <begin position="434"/>
        <end position="453"/>
    </location>
</feature>
<dbReference type="InterPro" id="IPR020846">
    <property type="entry name" value="MFS_dom"/>
</dbReference>
<dbReference type="GO" id="GO:0016020">
    <property type="term" value="C:membrane"/>
    <property type="evidence" value="ECO:0007669"/>
    <property type="project" value="UniProtKB-SubCell"/>
</dbReference>
<feature type="transmembrane region" description="Helical" evidence="6">
    <location>
        <begin position="342"/>
        <end position="359"/>
    </location>
</feature>
<dbReference type="AlphaFoldDB" id="A0AAN6EUM4"/>
<accession>A0AAN6EUM4</accession>
<evidence type="ECO:0000256" key="3">
    <source>
        <dbReference type="ARBA" id="ARBA00022692"/>
    </source>
</evidence>
<dbReference type="Pfam" id="PF07690">
    <property type="entry name" value="MFS_1"/>
    <property type="match status" value="1"/>
</dbReference>
<protein>
    <recommendedName>
        <fullName evidence="7">Major facilitator superfamily (MFS) profile domain-containing protein</fullName>
    </recommendedName>
</protein>
<keyword evidence="4 6" id="KW-1133">Transmembrane helix</keyword>
<dbReference type="PROSITE" id="PS50850">
    <property type="entry name" value="MFS"/>
    <property type="match status" value="1"/>
</dbReference>
<dbReference type="Gene3D" id="1.20.1250.20">
    <property type="entry name" value="MFS general substrate transporter like domains"/>
    <property type="match status" value="2"/>
</dbReference>
<evidence type="ECO:0000313" key="9">
    <source>
        <dbReference type="Proteomes" id="UP001161757"/>
    </source>
</evidence>
<sequence>MPEKSELFVPETLPVQAADEQYSIGDDDIKKLERRLVWKLDTRILPPLALLYLANFVDRSNVGNAKILGLATDLNLNNHQYAVALSIFFVFYVVSELPSNLVLKRMTPKFWLPFLVFVTGIIVMCIGFVKTYGQFVAVRALLGTFEGGLYPGSLLLLSTMYTREELALRVGIFYSSASLSGAFGGLLARGLSAIPATSTVHGSWRWIFIIEGLITCVVAVGAYFVLPNSVETAYFLSPEERKLARARLETSHQTSILSTEPEKFRWSEVRRGILSLQLFFSGTVYFSICCALFSFSLFLPSIVQSLGYTANEAQLLSVPPYALASIVGVCVAFVSDRLRVRGMLILFTLPLAIIGYALIARVDSNVTKYGLTFLMASGVYGSVPPLLVWILNNSAGHYKRATAGALQVCTANMGGIVAAFLYPNNEKPYYVKSHHIVLGVLCYAWLGVLLNVLHIRKINRDKANGKYDQYIGYGDDREPSFKLVL</sequence>
<feature type="transmembrane region" description="Helical" evidence="6">
    <location>
        <begin position="135"/>
        <end position="157"/>
    </location>
</feature>
<organism evidence="8 9">
    <name type="scientific">Exophiala dermatitidis</name>
    <name type="common">Black yeast-like fungus</name>
    <name type="synonym">Wangiella dermatitidis</name>
    <dbReference type="NCBI Taxonomy" id="5970"/>
    <lineage>
        <taxon>Eukaryota</taxon>
        <taxon>Fungi</taxon>
        <taxon>Dikarya</taxon>
        <taxon>Ascomycota</taxon>
        <taxon>Pezizomycotina</taxon>
        <taxon>Eurotiomycetes</taxon>
        <taxon>Chaetothyriomycetidae</taxon>
        <taxon>Chaetothyriales</taxon>
        <taxon>Herpotrichiellaceae</taxon>
        <taxon>Exophiala</taxon>
    </lineage>
</organism>
<dbReference type="FunFam" id="1.20.1250.20:FF:000034">
    <property type="entry name" value="MFS general substrate transporter"/>
    <property type="match status" value="1"/>
</dbReference>
<proteinExistence type="predicted"/>
<dbReference type="PANTHER" id="PTHR43791">
    <property type="entry name" value="PERMEASE-RELATED"/>
    <property type="match status" value="1"/>
</dbReference>
<dbReference type="InterPro" id="IPR011701">
    <property type="entry name" value="MFS"/>
</dbReference>
<feature type="domain" description="Major facilitator superfamily (MFS) profile" evidence="7">
    <location>
        <begin position="44"/>
        <end position="459"/>
    </location>
</feature>